<dbReference type="PANTHER" id="PTHR43400">
    <property type="entry name" value="FUMARATE REDUCTASE"/>
    <property type="match status" value="1"/>
</dbReference>
<organism evidence="6 7">
    <name type="scientific">Pigmentiphaga kullae</name>
    <dbReference type="NCBI Taxonomy" id="151784"/>
    <lineage>
        <taxon>Bacteria</taxon>
        <taxon>Pseudomonadati</taxon>
        <taxon>Pseudomonadota</taxon>
        <taxon>Betaproteobacteria</taxon>
        <taxon>Burkholderiales</taxon>
        <taxon>Alcaligenaceae</taxon>
        <taxon>Pigmentiphaga</taxon>
    </lineage>
</organism>
<feature type="domain" description="FAD-dependent oxidoreductase 2 FAD-binding" evidence="5">
    <location>
        <begin position="20"/>
        <end position="556"/>
    </location>
</feature>
<comment type="caution">
    <text evidence="6">The sequence shown here is derived from an EMBL/GenBank/DDBJ whole genome shotgun (WGS) entry which is preliminary data.</text>
</comment>
<keyword evidence="7" id="KW-1185">Reference proteome</keyword>
<gene>
    <name evidence="6" type="ORF">EV675_0416</name>
</gene>
<keyword evidence="3" id="KW-0274">FAD</keyword>
<evidence type="ECO:0000256" key="4">
    <source>
        <dbReference type="ARBA" id="ARBA00023002"/>
    </source>
</evidence>
<name>A0A4Q7NHN2_9BURK</name>
<keyword evidence="4" id="KW-0560">Oxidoreductase</keyword>
<dbReference type="InterPro" id="IPR027477">
    <property type="entry name" value="Succ_DH/fumarate_Rdtase_cat_sf"/>
</dbReference>
<comment type="cofactor">
    <cofactor evidence="1">
        <name>FAD</name>
        <dbReference type="ChEBI" id="CHEBI:57692"/>
    </cofactor>
</comment>
<dbReference type="GO" id="GO:0008202">
    <property type="term" value="P:steroid metabolic process"/>
    <property type="evidence" value="ECO:0007669"/>
    <property type="project" value="UniProtKB-ARBA"/>
</dbReference>
<dbReference type="Proteomes" id="UP000292445">
    <property type="component" value="Unassembled WGS sequence"/>
</dbReference>
<keyword evidence="2" id="KW-0285">Flavoprotein</keyword>
<dbReference type="AlphaFoldDB" id="A0A4Q7NHN2"/>
<dbReference type="InterPro" id="IPR050315">
    <property type="entry name" value="FAD-oxidoreductase_2"/>
</dbReference>
<dbReference type="PRINTS" id="PR00411">
    <property type="entry name" value="PNDRDTASEI"/>
</dbReference>
<dbReference type="EMBL" id="SGXC01000001">
    <property type="protein sequence ID" value="RZS84399.1"/>
    <property type="molecule type" value="Genomic_DNA"/>
</dbReference>
<dbReference type="OrthoDB" id="9813348at2"/>
<dbReference type="PANTHER" id="PTHR43400:SF10">
    <property type="entry name" value="3-OXOSTEROID 1-DEHYDROGENASE"/>
    <property type="match status" value="1"/>
</dbReference>
<dbReference type="InterPro" id="IPR036188">
    <property type="entry name" value="FAD/NAD-bd_sf"/>
</dbReference>
<evidence type="ECO:0000256" key="3">
    <source>
        <dbReference type="ARBA" id="ARBA00022827"/>
    </source>
</evidence>
<evidence type="ECO:0000256" key="2">
    <source>
        <dbReference type="ARBA" id="ARBA00022630"/>
    </source>
</evidence>
<evidence type="ECO:0000313" key="7">
    <source>
        <dbReference type="Proteomes" id="UP000292445"/>
    </source>
</evidence>
<accession>A0A4Q7NHN2</accession>
<dbReference type="Gene3D" id="3.50.50.60">
    <property type="entry name" value="FAD/NAD(P)-binding domain"/>
    <property type="match status" value="2"/>
</dbReference>
<proteinExistence type="predicted"/>
<protein>
    <submittedName>
        <fullName evidence="6">Succinate dehydrogenase/fumarate reductase flavoprotein subunit</fullName>
    </submittedName>
</protein>
<dbReference type="RefSeq" id="WP_130355770.1">
    <property type="nucleotide sequence ID" value="NZ_SGXC01000001.1"/>
</dbReference>
<dbReference type="GO" id="GO:0016491">
    <property type="term" value="F:oxidoreductase activity"/>
    <property type="evidence" value="ECO:0007669"/>
    <property type="project" value="UniProtKB-KW"/>
</dbReference>
<evidence type="ECO:0000313" key="6">
    <source>
        <dbReference type="EMBL" id="RZS84399.1"/>
    </source>
</evidence>
<sequence length="574" mass="60779">MPDPTQACGPSGAGWEEETDLVVIGAGAGGMAAALVGALEGLQVSLCERSSQVGGTAATSAGTLWIPGNRHGREAGHQDTAEAAAVYLDALVDDEPGRALRRTYLAEGPAVLDYLESRSEVRFVSCGMHPDYLDLPGAGGAGRAVIPESFDGRLLGRAFRNVRPPIPEFMVLGGMMVGKADIPPLVERFRSPSNFFHAARLATRYVLDRVRGYPRGTRLVMGNALVGRLYYSLRRRQVPICLQTGLVDLVLRDGQVEGAIVETRGVRRRIKARRGVVLATGGYAHDAAMRALYMPDPVPARSLASPDNQGAGISAGLRAGARIDTQRYGSGAFWTPVSVTRHQPAGGLFPHLSLDRAKPGLIAVDQTGRRFVNEAASYHDFGLAMFAADRTRPAIPAYLVCESRFVRKYGLGCIHPGTTDLAPHVSAGYLTCADTLDELAAALDIPAADLLATVRRYNVQADAGRDDDFGKGTTALNRFNGDPAHGPNPCLAPIQTGPFCALAVWPAEIACSAGLATDSHARVLDAQDRPIDGLYACGNDMGSIMGGAYPGPGTTLGPALVFGYLAAMHARTRR</sequence>
<dbReference type="InterPro" id="IPR003953">
    <property type="entry name" value="FAD-dep_OxRdtase_2_FAD-bd"/>
</dbReference>
<dbReference type="Pfam" id="PF00890">
    <property type="entry name" value="FAD_binding_2"/>
    <property type="match status" value="1"/>
</dbReference>
<evidence type="ECO:0000259" key="5">
    <source>
        <dbReference type="Pfam" id="PF00890"/>
    </source>
</evidence>
<dbReference type="SUPFAM" id="SSF56425">
    <property type="entry name" value="Succinate dehydrogenase/fumarate reductase flavoprotein, catalytic domain"/>
    <property type="match status" value="1"/>
</dbReference>
<evidence type="ECO:0000256" key="1">
    <source>
        <dbReference type="ARBA" id="ARBA00001974"/>
    </source>
</evidence>
<dbReference type="SUPFAM" id="SSF51905">
    <property type="entry name" value="FAD/NAD(P)-binding domain"/>
    <property type="match status" value="1"/>
</dbReference>
<reference evidence="6 7" key="1">
    <citation type="submission" date="2019-02" db="EMBL/GenBank/DDBJ databases">
        <title>Genomic Encyclopedia of Type Strains, Phase IV (KMG-IV): sequencing the most valuable type-strain genomes for metagenomic binning, comparative biology and taxonomic classification.</title>
        <authorList>
            <person name="Goeker M."/>
        </authorList>
    </citation>
    <scope>NUCLEOTIDE SEQUENCE [LARGE SCALE GENOMIC DNA]</scope>
    <source>
        <strain evidence="6 7">K24</strain>
    </source>
</reference>